<evidence type="ECO:0000313" key="1">
    <source>
        <dbReference type="EMBL" id="NDV32479.1"/>
    </source>
</evidence>
<dbReference type="PANTHER" id="PTHR11799">
    <property type="entry name" value="PARAOXONASE"/>
    <property type="match status" value="1"/>
</dbReference>
<dbReference type="InterPro" id="IPR051288">
    <property type="entry name" value="Serum_paraoxonase/arylesterase"/>
</dbReference>
<name>A0A6B2L681_9EUKA</name>
<dbReference type="PANTHER" id="PTHR11799:SF12">
    <property type="entry name" value="PARAOXONASE-RELATED"/>
    <property type="match status" value="1"/>
</dbReference>
<dbReference type="Gene3D" id="2.120.10.30">
    <property type="entry name" value="TolB, C-terminal domain"/>
    <property type="match status" value="1"/>
</dbReference>
<dbReference type="InterPro" id="IPR011042">
    <property type="entry name" value="6-blade_b-propeller_TolB-like"/>
</dbReference>
<sequence>MGTKCMVLVCVVAALLGFLVPLVHKYRWALTPVPLTYAPTDGCVRLTAEGLVGAEDFAEYKGVLITGTDDRISLWELGTPAGTPSGGLFVVDPVGDGVRRLNLGGFPWDTLAFHPHGLFLHEHQGAHFLYVVNHAYAKGGERIEVFAVSGEGFEDLEVTHHQSLLSPAFEGLTGNLNDLLVTSDGHLLVTQYRAFPDFQDGRGHHSKNWLGSVHAALNKVDILLGSKDCYIWSCQFSPEKRGDTHANCVRASEAAVQPNGIHMAADGKIYVTSPPTRKIMVYTLDHRKLTLERYIDLPFPVDNLISLPDGSMMGGALVVHTFIKFVGTMEKLQQIPKNLFIDGGYVLLLPKEGNYTPHTSFILPGSLISGVSVATKINNKLFFGSWHDEGLLRCPQ</sequence>
<reference evidence="1" key="1">
    <citation type="journal article" date="2020" name="J. Eukaryot. Microbiol.">
        <title>De novo Sequencing, Assembly and Annotation of the Transcriptome for the Free-Living Testate Amoeba Arcella intermedia.</title>
        <authorList>
            <person name="Ribeiro G.M."/>
            <person name="Porfirio-Sousa A.L."/>
            <person name="Maurer-Alcala X.X."/>
            <person name="Katz L.A."/>
            <person name="Lahr D.J.G."/>
        </authorList>
    </citation>
    <scope>NUCLEOTIDE SEQUENCE</scope>
</reference>
<dbReference type="SUPFAM" id="SSF63829">
    <property type="entry name" value="Calcium-dependent phosphotriesterase"/>
    <property type="match status" value="1"/>
</dbReference>
<dbReference type="EMBL" id="GIBP01003510">
    <property type="protein sequence ID" value="NDV32479.1"/>
    <property type="molecule type" value="Transcribed_RNA"/>
</dbReference>
<protein>
    <submittedName>
        <fullName evidence="1">Uncharacterized protein</fullName>
    </submittedName>
</protein>
<dbReference type="AlphaFoldDB" id="A0A6B2L681"/>
<accession>A0A6B2L681</accession>
<organism evidence="1">
    <name type="scientific">Arcella intermedia</name>
    <dbReference type="NCBI Taxonomy" id="1963864"/>
    <lineage>
        <taxon>Eukaryota</taxon>
        <taxon>Amoebozoa</taxon>
        <taxon>Tubulinea</taxon>
        <taxon>Elardia</taxon>
        <taxon>Arcellinida</taxon>
        <taxon>Sphaerothecina</taxon>
        <taxon>Arcellidae</taxon>
        <taxon>Arcella</taxon>
    </lineage>
</organism>
<proteinExistence type="predicted"/>